<comment type="caution">
    <text evidence="1">The sequence shown here is derived from an EMBL/GenBank/DDBJ whole genome shotgun (WGS) entry which is preliminary data.</text>
</comment>
<dbReference type="Proteomes" id="UP000290588">
    <property type="component" value="Unassembled WGS sequence"/>
</dbReference>
<evidence type="ECO:0000313" key="1">
    <source>
        <dbReference type="EMBL" id="RXI24646.1"/>
    </source>
</evidence>
<organism evidence="1 2">
    <name type="scientific">Arcobacter ellisii</name>
    <dbReference type="NCBI Taxonomy" id="913109"/>
    <lineage>
        <taxon>Bacteria</taxon>
        <taxon>Pseudomonadati</taxon>
        <taxon>Campylobacterota</taxon>
        <taxon>Epsilonproteobacteria</taxon>
        <taxon>Campylobacterales</taxon>
        <taxon>Arcobacteraceae</taxon>
        <taxon>Arcobacter</taxon>
    </lineage>
</organism>
<accession>A0AA94JSY8</accession>
<name>A0AA94JSY8_9BACT</name>
<sequence>SGALLKEINAGANGSSSTFSSDVYATNLDVEGTGTVNLNGDYTGTAIRYNADGTVVLANGRDVNSAITTATTNTGTLTLNGSSTVSGSVGSSGALLKEINAGANGSSSTFSSDVYATNLDVEGTGTVNLNGD</sequence>
<dbReference type="EMBL" id="NXIG01000128">
    <property type="protein sequence ID" value="RXI24646.1"/>
    <property type="molecule type" value="Genomic_DNA"/>
</dbReference>
<dbReference type="RefSeq" id="WP_206732044.1">
    <property type="nucleotide sequence ID" value="NZ_NXIG01000128.1"/>
</dbReference>
<dbReference type="AlphaFoldDB" id="A0AA94JSY8"/>
<feature type="non-terminal residue" evidence="1">
    <location>
        <position position="132"/>
    </location>
</feature>
<protein>
    <submittedName>
        <fullName evidence="1">Uncharacterized protein</fullName>
    </submittedName>
</protein>
<gene>
    <name evidence="1" type="ORF">CP962_14665</name>
</gene>
<reference evidence="1 2" key="1">
    <citation type="submission" date="2017-09" db="EMBL/GenBank/DDBJ databases">
        <title>Genomics of the genus Arcobacter.</title>
        <authorList>
            <person name="Perez-Cataluna A."/>
            <person name="Figueras M.J."/>
            <person name="Salas-Masso N."/>
        </authorList>
    </citation>
    <scope>NUCLEOTIDE SEQUENCE [LARGE SCALE GENOMIC DNA]</scope>
    <source>
        <strain evidence="1 2">CECT 7837</strain>
    </source>
</reference>
<proteinExistence type="predicted"/>
<feature type="non-terminal residue" evidence="1">
    <location>
        <position position="1"/>
    </location>
</feature>
<evidence type="ECO:0000313" key="2">
    <source>
        <dbReference type="Proteomes" id="UP000290588"/>
    </source>
</evidence>